<dbReference type="GO" id="GO:0016020">
    <property type="term" value="C:membrane"/>
    <property type="evidence" value="ECO:0007669"/>
    <property type="project" value="GOC"/>
</dbReference>
<evidence type="ECO:0000313" key="2">
    <source>
        <dbReference type="Proteomes" id="UP000248795"/>
    </source>
</evidence>
<name>A0A2W2BHX5_9HYPH</name>
<accession>A0A2W2BHX5</accession>
<dbReference type="SUPFAM" id="SSF53448">
    <property type="entry name" value="Nucleotide-diphospho-sugar transferases"/>
    <property type="match status" value="1"/>
</dbReference>
<dbReference type="InterPro" id="IPR029044">
    <property type="entry name" value="Nucleotide-diphossugar_trans"/>
</dbReference>
<evidence type="ECO:0000313" key="1">
    <source>
        <dbReference type="EMBL" id="PZF75517.1"/>
    </source>
</evidence>
<dbReference type="AlphaFoldDB" id="A0A2W2BHX5"/>
<dbReference type="GO" id="GO:0016758">
    <property type="term" value="F:hexosyltransferase activity"/>
    <property type="evidence" value="ECO:0007669"/>
    <property type="project" value="TreeGrafter"/>
</dbReference>
<dbReference type="Proteomes" id="UP000248795">
    <property type="component" value="Unassembled WGS sequence"/>
</dbReference>
<proteinExistence type="predicted"/>
<dbReference type="EMBL" id="QKVK01000009">
    <property type="protein sequence ID" value="PZF75517.1"/>
    <property type="molecule type" value="Genomic_DNA"/>
</dbReference>
<dbReference type="GO" id="GO:0006688">
    <property type="term" value="P:glycosphingolipid biosynthetic process"/>
    <property type="evidence" value="ECO:0007669"/>
    <property type="project" value="TreeGrafter"/>
</dbReference>
<gene>
    <name evidence="1" type="ORF">DK847_16870</name>
</gene>
<reference evidence="2" key="1">
    <citation type="submission" date="2018-06" db="EMBL/GenBank/DDBJ databases">
        <title>Aestuariibacter litoralis strain KCTC 52945T.</title>
        <authorList>
            <person name="Li X."/>
            <person name="Salam N."/>
            <person name="Li J.-L."/>
            <person name="Chen Y.-M."/>
            <person name="Yang Z.-W."/>
            <person name="Zhang L.-Y."/>
            <person name="Han M.-X."/>
            <person name="Xiao M."/>
            <person name="Li W.-J."/>
        </authorList>
    </citation>
    <scope>NUCLEOTIDE SEQUENCE [LARGE SCALE GENOMIC DNA]</scope>
    <source>
        <strain evidence="2">KCTC 52945</strain>
    </source>
</reference>
<protein>
    <recommendedName>
        <fullName evidence="3">Alpha 1,4-glycosyltransferase domain-containing protein</fullName>
    </recommendedName>
</protein>
<dbReference type="PANTHER" id="PTHR12042">
    <property type="entry name" value="LACTOSYLCERAMIDE 4-ALPHA-GALACTOSYLTRANSFERASE ALPHA- 1,4-GALACTOSYLTRANSFERASE"/>
    <property type="match status" value="1"/>
</dbReference>
<sequence length="275" mass="31195">MNTFWNGDALTPVEAACLASFVTRGIEVRFFSYDAPVLPRGVTWHDASTILPRERLFHFDGSPSAFSNIFRYKLLFERGGWWVDTDVVMRGAGLPAVTHFWARQDRTRINGAVLKFPKGDGLCERLLDESEARARALTGWGEIGPDLLTAFIAGGPHDLYTQDSETTYPVHWLETHYFWFPEYLPVVHARIGRSIFVHLWNSLFDRMGLSLEHPVPRGSYLAELVQDLRPGHVVPLDSARRNSAAGSVRAYLAQDWVEDSWNATRRPGESLLRPQ</sequence>
<dbReference type="Gene3D" id="3.90.550.20">
    <property type="match status" value="1"/>
</dbReference>
<dbReference type="InterPro" id="IPR051981">
    <property type="entry name" value="Glycosyltransf_32"/>
</dbReference>
<organism evidence="1 2">
    <name type="scientific">Aestuariivirga litoralis</name>
    <dbReference type="NCBI Taxonomy" id="2650924"/>
    <lineage>
        <taxon>Bacteria</taxon>
        <taxon>Pseudomonadati</taxon>
        <taxon>Pseudomonadota</taxon>
        <taxon>Alphaproteobacteria</taxon>
        <taxon>Hyphomicrobiales</taxon>
        <taxon>Aestuariivirgaceae</taxon>
        <taxon>Aestuariivirga</taxon>
    </lineage>
</organism>
<keyword evidence="2" id="KW-1185">Reference proteome</keyword>
<evidence type="ECO:0008006" key="3">
    <source>
        <dbReference type="Google" id="ProtNLM"/>
    </source>
</evidence>
<dbReference type="PANTHER" id="PTHR12042:SF21">
    <property type="entry name" value="ALPHA1,4-GALACTOSYLTRANSFERASE 1-RELATED"/>
    <property type="match status" value="1"/>
</dbReference>
<comment type="caution">
    <text evidence="1">The sequence shown here is derived from an EMBL/GenBank/DDBJ whole genome shotgun (WGS) entry which is preliminary data.</text>
</comment>